<name>A0A366FQB6_9HYPH</name>
<reference evidence="2 3" key="1">
    <citation type="submission" date="2018-06" db="EMBL/GenBank/DDBJ databases">
        <title>Genomic Encyclopedia of Type Strains, Phase IV (KMG-IV): sequencing the most valuable type-strain genomes for metagenomic binning, comparative biology and taxonomic classification.</title>
        <authorList>
            <person name="Goeker M."/>
        </authorList>
    </citation>
    <scope>NUCLEOTIDE SEQUENCE [LARGE SCALE GENOMIC DNA]</scope>
    <source>
        <strain evidence="2 3">DSM 24875</strain>
    </source>
</reference>
<sequence>MRQVKVRSFTPGLNPRRTKLESPGWAGDRQPRKDGAMEQAWHCLPFSEAARYGIELFYPYPNPLAVTMRDGRVALDGDFGPPPEGSGGEWPPFRPFGDLYYTCQLSLDLKVEEGFAIRTEPHPRFYTDPTHTTPIAVPALIRRWWPMTYFLVFKAPPEGGVHMFRPGEPFAQILVVPEEADFELVPMGEEEAAERELQSQRIYASRQTLAADSTWTSATGTVFDGTYRNILGAAAGRAKGRG</sequence>
<organism evidence="2 3">
    <name type="scientific">Roseiarcus fermentans</name>
    <dbReference type="NCBI Taxonomy" id="1473586"/>
    <lineage>
        <taxon>Bacteria</taxon>
        <taxon>Pseudomonadati</taxon>
        <taxon>Pseudomonadota</taxon>
        <taxon>Alphaproteobacteria</taxon>
        <taxon>Hyphomicrobiales</taxon>
        <taxon>Roseiarcaceae</taxon>
        <taxon>Roseiarcus</taxon>
    </lineage>
</organism>
<dbReference type="OrthoDB" id="7261085at2"/>
<feature type="region of interest" description="Disordered" evidence="1">
    <location>
        <begin position="1"/>
        <end position="32"/>
    </location>
</feature>
<protein>
    <submittedName>
        <fullName evidence="2">Uncharacterized protein</fullName>
    </submittedName>
</protein>
<evidence type="ECO:0000313" key="3">
    <source>
        <dbReference type="Proteomes" id="UP000253529"/>
    </source>
</evidence>
<evidence type="ECO:0000313" key="2">
    <source>
        <dbReference type="EMBL" id="RBP16757.1"/>
    </source>
</evidence>
<dbReference type="EMBL" id="QNRK01000004">
    <property type="protein sequence ID" value="RBP16757.1"/>
    <property type="molecule type" value="Genomic_DNA"/>
</dbReference>
<dbReference type="RefSeq" id="WP_113888004.1">
    <property type="nucleotide sequence ID" value="NZ_QNRK01000004.1"/>
</dbReference>
<comment type="caution">
    <text evidence="2">The sequence shown here is derived from an EMBL/GenBank/DDBJ whole genome shotgun (WGS) entry which is preliminary data.</text>
</comment>
<evidence type="ECO:0000256" key="1">
    <source>
        <dbReference type="SAM" id="MobiDB-lite"/>
    </source>
</evidence>
<proteinExistence type="predicted"/>
<gene>
    <name evidence="2" type="ORF">DFR50_10434</name>
</gene>
<dbReference type="Proteomes" id="UP000253529">
    <property type="component" value="Unassembled WGS sequence"/>
</dbReference>
<keyword evidence="3" id="KW-1185">Reference proteome</keyword>
<accession>A0A366FQB6</accession>
<dbReference type="AlphaFoldDB" id="A0A366FQB6"/>